<evidence type="ECO:0000256" key="1">
    <source>
        <dbReference type="SAM" id="MobiDB-lite"/>
    </source>
</evidence>
<accession>A0A2V0RBF3</accession>
<organism evidence="2">
    <name type="scientific">viral metagenome</name>
    <dbReference type="NCBI Taxonomy" id="1070528"/>
    <lineage>
        <taxon>unclassified sequences</taxon>
        <taxon>metagenomes</taxon>
        <taxon>organismal metagenomes</taxon>
    </lineage>
</organism>
<dbReference type="InterPro" id="IPR029063">
    <property type="entry name" value="SAM-dependent_MTases_sf"/>
</dbReference>
<feature type="compositionally biased region" description="Polar residues" evidence="1">
    <location>
        <begin position="97"/>
        <end position="118"/>
    </location>
</feature>
<name>A0A2V0RBF3_9ZZZZ</name>
<comment type="caution">
    <text evidence="2">The sequence shown here is derived from an EMBL/GenBank/DDBJ whole genome shotgun (WGS) entry which is preliminary data.</text>
</comment>
<feature type="compositionally biased region" description="Basic and acidic residues" evidence="1">
    <location>
        <begin position="125"/>
        <end position="135"/>
    </location>
</feature>
<dbReference type="SUPFAM" id="SSF53335">
    <property type="entry name" value="S-adenosyl-L-methionine-dependent methyltransferases"/>
    <property type="match status" value="1"/>
</dbReference>
<dbReference type="AlphaFoldDB" id="A0A2V0RBF3"/>
<proteinExistence type="predicted"/>
<protein>
    <recommendedName>
        <fullName evidence="3">Methyltransferase</fullName>
    </recommendedName>
</protein>
<feature type="region of interest" description="Disordered" evidence="1">
    <location>
        <begin position="19"/>
        <end position="197"/>
    </location>
</feature>
<evidence type="ECO:0000313" key="2">
    <source>
        <dbReference type="EMBL" id="GBH22706.1"/>
    </source>
</evidence>
<sequence>MRKKKKSQQHAVAAAIAAINNAEHGNSSNAMECEDPPQAGLQLEPSTHMDVSDEGDSLMSDSTTDSVGSDYVSSDEEGARPKTHYINVSGPPHKGIQSGNRQVSTGTPSTSSARTIGSTVGKGPISRDTRSRDCQNARPTVRRNNWREHRNSTPFQRACSRAAGYDLTPHGPPGASRVSPATPNKKQRSKAATEDADEMHVNTMKALEKIVQMGGKNVLVVGCGQHERQKSYLRMGAEKVTFLDSNPKVVEHLPKKFHGMDFGTEYEVIKGDLFELESLAKTHAKFDVVVATKCLGHAIAQAAKDDSPTARHGNVNATFLLRMFMHGVSEVAKNAHHLIVDQLPYDGEEGPWTRGDDVSKDVWESMTSGGKYVDSHFKMSAFVELYYPSLSWSPSFGQKSVHAQKWHQVILERITKMPLAGHKYFRAPSALPLVGPFMVPGDVTAAREASMDVKVRNLYFALLRNAREMLTTDGRGTSHEKRPSLRGIAGHVGPGAVFVKHDGIQTVFTIRDGYVTVFCDPWTVFTKRIEGMPETIEIAGLMELLEAVPLDSRGEGDARNHGPYPRIGIITAITKYGNTSYTNGTDGVGYMHMEHRNALSVAGIICQVPALKMYIEGDWLRIAIGTFLHFTSTDGIVVVDEGKETFVKPSVRMSIDVTARDIAGGMQKAVAVMKLQGLDISEEARDIKARSARRTVRTASAVRVDVDLQACFGPQAETPSFQNVFEVGLSAGGVDIMRIRDDKSHPNSLATIAMTAARCRPGAMNMSGTSTQNLLGKVLDRVQEYTFKQRCGALLDVVDGQGVHIDIELDPSSLDVATQAP</sequence>
<evidence type="ECO:0008006" key="3">
    <source>
        <dbReference type="Google" id="ProtNLM"/>
    </source>
</evidence>
<reference evidence="2" key="1">
    <citation type="submission" date="2017-04" db="EMBL/GenBank/DDBJ databases">
        <title>Unveiling RNA virosphere associated with marine microorganisms.</title>
        <authorList>
            <person name="Urayama S."/>
            <person name="Takaki Y."/>
            <person name="Nishi S."/>
            <person name="Yoshida Y."/>
            <person name="Deguchi S."/>
            <person name="Takai K."/>
            <person name="Nunoura T."/>
        </authorList>
    </citation>
    <scope>NUCLEOTIDE SEQUENCE</scope>
</reference>
<dbReference type="Gene3D" id="3.40.50.150">
    <property type="entry name" value="Vaccinia Virus protein VP39"/>
    <property type="match status" value="1"/>
</dbReference>
<dbReference type="EMBL" id="BDQD01000139">
    <property type="protein sequence ID" value="GBH22706.1"/>
    <property type="molecule type" value="Genomic_RNA"/>
</dbReference>